<evidence type="ECO:0000313" key="2">
    <source>
        <dbReference type="EMBL" id="QDT20786.1"/>
    </source>
</evidence>
<organism evidence="2 3">
    <name type="scientific">Gimesia chilikensis</name>
    <dbReference type="NCBI Taxonomy" id="2605989"/>
    <lineage>
        <taxon>Bacteria</taxon>
        <taxon>Pseudomonadati</taxon>
        <taxon>Planctomycetota</taxon>
        <taxon>Planctomycetia</taxon>
        <taxon>Planctomycetales</taxon>
        <taxon>Planctomycetaceae</taxon>
        <taxon>Gimesia</taxon>
    </lineage>
</organism>
<accession>A0A517PN32</accession>
<dbReference type="RefSeq" id="WP_145184089.1">
    <property type="nucleotide sequence ID" value="NZ_CP036266.1"/>
</dbReference>
<keyword evidence="3" id="KW-1185">Reference proteome</keyword>
<dbReference type="GO" id="GO:0004151">
    <property type="term" value="F:dihydroorotase activity"/>
    <property type="evidence" value="ECO:0007669"/>
    <property type="project" value="UniProtKB-EC"/>
</dbReference>
<dbReference type="GO" id="GO:0004038">
    <property type="term" value="F:allantoinase activity"/>
    <property type="evidence" value="ECO:0007669"/>
    <property type="project" value="TreeGrafter"/>
</dbReference>
<proteinExistence type="predicted"/>
<dbReference type="GO" id="GO:0006145">
    <property type="term" value="P:purine nucleobase catabolic process"/>
    <property type="evidence" value="ECO:0007669"/>
    <property type="project" value="TreeGrafter"/>
</dbReference>
<dbReference type="Proteomes" id="UP000320421">
    <property type="component" value="Chromosome"/>
</dbReference>
<dbReference type="PANTHER" id="PTHR43668">
    <property type="entry name" value="ALLANTOINASE"/>
    <property type="match status" value="1"/>
</dbReference>
<sequence>MIIQGTLVSSTGTSHSQIRIEGNQIVEVGAQLGEPDFTFSDDCLIFAGMGDIHIHARDDIGESQTYKEDFCTAGAAALNGGVVHVADMPNNPVPPITDESYHAKQEHLKQRNPPIHFTLYAGIGPGTSPLTFPVPYKAYMGPSVGDLFFKTLEQLDETLSQYRGCNVSFHCEDPILLDEHANAATHEERRPAECEISATRFALQMIEKYDLRGKLCHYSVGEGLPLIREARSRGLKVTCEVTPHHLYFDQSDLTDQNRGKMQMNPPLRTIADRKAMLAALREGTLDYLATDHAPHTLEENEQGISGQPHLDTYGAFVTWLILDQKFTPEQAARFCSENPGEFVNPYIAPLKFGKIEPGYTASLTVLNLKRPVTIQREDLKTKCGWSPFEGITFPGSIEAVFVEGQKTR</sequence>
<dbReference type="OrthoDB" id="9765462at2"/>
<dbReference type="AlphaFoldDB" id="A0A517PN32"/>
<dbReference type="InterPro" id="IPR011059">
    <property type="entry name" value="Metal-dep_hydrolase_composite"/>
</dbReference>
<dbReference type="InterPro" id="IPR050138">
    <property type="entry name" value="DHOase/Allantoinase_Hydrolase"/>
</dbReference>
<dbReference type="SUPFAM" id="SSF51556">
    <property type="entry name" value="Metallo-dependent hydrolases"/>
    <property type="match status" value="1"/>
</dbReference>
<dbReference type="SUPFAM" id="SSF51338">
    <property type="entry name" value="Composite domain of metallo-dependent hydrolases"/>
    <property type="match status" value="1"/>
</dbReference>
<dbReference type="InterPro" id="IPR006680">
    <property type="entry name" value="Amidohydro-rel"/>
</dbReference>
<dbReference type="InterPro" id="IPR032466">
    <property type="entry name" value="Metal_Hydrolase"/>
</dbReference>
<feature type="domain" description="Amidohydrolase-related" evidence="1">
    <location>
        <begin position="266"/>
        <end position="405"/>
    </location>
</feature>
<dbReference type="EC" id="3.5.2.3" evidence="2"/>
<reference evidence="2 3" key="1">
    <citation type="submission" date="2019-02" db="EMBL/GenBank/DDBJ databases">
        <title>Deep-cultivation of Planctomycetes and their phenomic and genomic characterization uncovers novel biology.</title>
        <authorList>
            <person name="Wiegand S."/>
            <person name="Jogler M."/>
            <person name="Boedeker C."/>
            <person name="Pinto D."/>
            <person name="Vollmers J."/>
            <person name="Rivas-Marin E."/>
            <person name="Kohn T."/>
            <person name="Peeters S.H."/>
            <person name="Heuer A."/>
            <person name="Rast P."/>
            <person name="Oberbeckmann S."/>
            <person name="Bunk B."/>
            <person name="Jeske O."/>
            <person name="Meyerdierks A."/>
            <person name="Storesund J.E."/>
            <person name="Kallscheuer N."/>
            <person name="Luecker S."/>
            <person name="Lage O.M."/>
            <person name="Pohl T."/>
            <person name="Merkel B.J."/>
            <person name="Hornburger P."/>
            <person name="Mueller R.-W."/>
            <person name="Bruemmer F."/>
            <person name="Labrenz M."/>
            <person name="Spormann A.M."/>
            <person name="Op den Camp H."/>
            <person name="Overmann J."/>
            <person name="Amann R."/>
            <person name="Jetten M.S.M."/>
            <person name="Mascher T."/>
            <person name="Medema M.H."/>
            <person name="Devos D.P."/>
            <person name="Kaster A.-K."/>
            <person name="Ovreas L."/>
            <person name="Rohde M."/>
            <person name="Galperin M.Y."/>
            <person name="Jogler C."/>
        </authorList>
    </citation>
    <scope>NUCLEOTIDE SEQUENCE [LARGE SCALE GENOMIC DNA]</scope>
    <source>
        <strain evidence="2 3">HG66A1</strain>
    </source>
</reference>
<protein>
    <submittedName>
        <fullName evidence="2">Dihydroorotase</fullName>
        <ecNumber evidence="2">3.5.2.3</ecNumber>
    </submittedName>
</protein>
<dbReference type="GO" id="GO:0005737">
    <property type="term" value="C:cytoplasm"/>
    <property type="evidence" value="ECO:0007669"/>
    <property type="project" value="TreeGrafter"/>
</dbReference>
<keyword evidence="2" id="KW-0378">Hydrolase</keyword>
<gene>
    <name evidence="2" type="primary">pyrC_2</name>
    <name evidence="2" type="ORF">HG66A1_25750</name>
</gene>
<dbReference type="Gene3D" id="3.20.20.140">
    <property type="entry name" value="Metal-dependent hydrolases"/>
    <property type="match status" value="1"/>
</dbReference>
<name>A0A517PN32_9PLAN</name>
<dbReference type="PANTHER" id="PTHR43668:SF4">
    <property type="entry name" value="ALLANTOINASE"/>
    <property type="match status" value="1"/>
</dbReference>
<dbReference type="Pfam" id="PF01979">
    <property type="entry name" value="Amidohydro_1"/>
    <property type="match status" value="1"/>
</dbReference>
<evidence type="ECO:0000259" key="1">
    <source>
        <dbReference type="Pfam" id="PF01979"/>
    </source>
</evidence>
<evidence type="ECO:0000313" key="3">
    <source>
        <dbReference type="Proteomes" id="UP000320421"/>
    </source>
</evidence>
<dbReference type="EMBL" id="CP036266">
    <property type="protein sequence ID" value="QDT20786.1"/>
    <property type="molecule type" value="Genomic_DNA"/>
</dbReference>